<feature type="domain" description="GDNF/GAS1" evidence="8">
    <location>
        <begin position="319"/>
        <end position="400"/>
    </location>
</feature>
<organism evidence="9 10">
    <name type="scientific">Diaphorina citri</name>
    <name type="common">Asian citrus psyllid</name>
    <dbReference type="NCBI Taxonomy" id="121845"/>
    <lineage>
        <taxon>Eukaryota</taxon>
        <taxon>Metazoa</taxon>
        <taxon>Ecdysozoa</taxon>
        <taxon>Arthropoda</taxon>
        <taxon>Hexapoda</taxon>
        <taxon>Insecta</taxon>
        <taxon>Pterygota</taxon>
        <taxon>Neoptera</taxon>
        <taxon>Paraneoptera</taxon>
        <taxon>Hemiptera</taxon>
        <taxon>Sternorrhyncha</taxon>
        <taxon>Psylloidea</taxon>
        <taxon>Psyllidae</taxon>
        <taxon>Diaphorininae</taxon>
        <taxon>Diaphorina</taxon>
    </lineage>
</organism>
<evidence type="ECO:0000256" key="2">
    <source>
        <dbReference type="ARBA" id="ARBA00005961"/>
    </source>
</evidence>
<dbReference type="PANTHER" id="PTHR10269">
    <property type="entry name" value="GDNF RECEPTOR ALPHA"/>
    <property type="match status" value="1"/>
</dbReference>
<keyword evidence="6" id="KW-0675">Receptor</keyword>
<proteinExistence type="inferred from homology"/>
<dbReference type="SUPFAM" id="SSF110035">
    <property type="entry name" value="GDNF receptor-like"/>
    <property type="match status" value="4"/>
</dbReference>
<name>A0A3Q0J3D7_DIACI</name>
<dbReference type="GO" id="GO:0043235">
    <property type="term" value="C:receptor complex"/>
    <property type="evidence" value="ECO:0007669"/>
    <property type="project" value="TreeGrafter"/>
</dbReference>
<dbReference type="GO" id="GO:0009897">
    <property type="term" value="C:external side of plasma membrane"/>
    <property type="evidence" value="ECO:0007669"/>
    <property type="project" value="TreeGrafter"/>
</dbReference>
<dbReference type="RefSeq" id="XP_026682926.1">
    <property type="nucleotide sequence ID" value="XM_026827125.1"/>
</dbReference>
<reference evidence="10" key="1">
    <citation type="submission" date="2025-08" db="UniProtKB">
        <authorList>
            <consortium name="RefSeq"/>
        </authorList>
    </citation>
    <scope>IDENTIFICATION</scope>
</reference>
<dbReference type="SMART" id="SM00907">
    <property type="entry name" value="GDNF"/>
    <property type="match status" value="4"/>
</dbReference>
<dbReference type="KEGG" id="dci:103514079"/>
<dbReference type="InterPro" id="IPR057681">
    <property type="entry name" value="DUF7921"/>
</dbReference>
<protein>
    <submittedName>
        <fullName evidence="10">Uncharacterized protein LOC103514079</fullName>
    </submittedName>
</protein>
<keyword evidence="7" id="KW-0325">Glycoprotein</keyword>
<dbReference type="Pfam" id="PF25868">
    <property type="entry name" value="Fn1_3"/>
    <property type="match status" value="1"/>
</dbReference>
<dbReference type="GO" id="GO:0038023">
    <property type="term" value="F:signaling receptor activity"/>
    <property type="evidence" value="ECO:0007669"/>
    <property type="project" value="InterPro"/>
</dbReference>
<dbReference type="Pfam" id="PF25537">
    <property type="entry name" value="DUF7921"/>
    <property type="match status" value="1"/>
</dbReference>
<accession>A0A3Q0J3D7</accession>
<dbReference type="InterPro" id="IPR037193">
    <property type="entry name" value="GDNF_alpha"/>
</dbReference>
<feature type="domain" description="GDNF/GAS1" evidence="8">
    <location>
        <begin position="227"/>
        <end position="306"/>
    </location>
</feature>
<dbReference type="CTD" id="3346162"/>
<evidence type="ECO:0000259" key="8">
    <source>
        <dbReference type="SMART" id="SM00907"/>
    </source>
</evidence>
<comment type="similarity">
    <text evidence="2">Belongs to the GDNFR family.</text>
</comment>
<dbReference type="InterPro" id="IPR016017">
    <property type="entry name" value="GDNF/GAS1"/>
</dbReference>
<sequence length="896" mass="101732">MELLFEISSLIFSEPGVNNVVIETLNCLLARQLCYEDPACLTVLQTIPSVCGIEIVSCSTVTVTKCQAALRTLQAFPFFKPTCLCRDSQVELECNTFRYFLFDHPCIFVERKDKDLYTIDALPICDHAIDICLKDVHCHEKFEDFKKKCKTRDRKCISENRDQCREAWINIRYYPVFGCICPNTHSPKSKKCKHIFMMINDNPCVAFFLPGNEIQLKEDSLKLESTCNEALEMCEQNLECKLALSKITQSCRYYNCKRLKCREALQNFYTTVDEKLSIEAAFCLCKKNKGITNQCLVAQDLFHPVCAQQLDAGNTVPTCDSLVVKCRTDNVCKERLENYEGSCAVDSLSKLCAGPPEECRKAMLGILGTGLRFNCACDGINLVQRLNCLGWQRVLWLNSCVVEAHRDFHAKKLTLSNTSHHSLLPSLHTHTSAPQQILMIPEVTTLSTANTFIFNRNRYTKPCHRKNKGITNQCLVAQDLFHPVCAQQLDAGNTVPTCDSLVVKCRTDNVCNPERTKSGLDILVANFGEKSILKIVNEWSLFLAQATINTELCVIRRPLQDDIIIRIGEGIRLNKESEPYCSEVCQCGFKRELSCTTFCVKTAPCKTDFAFYNHAAPAYQANRGRCICYSRRFICMRPPTSSIEAYNMTQGVFLFLGYSEEDEEHLRKYVKQEGVFEAVQNLQEMFLASEPKTRCYLDLFATFKENIILVAKISNSNSSSPGFQTQPNSSIEAYNMTQGVFLFLGYSEEDEEHLRKYVKQEGVFEAVQNLQEMFLASEPKTRCYLDLFATFKENIILVAKISNSNSSSMRGVSSNKLSLATFLKEKEECSEPMKQIAEKINSHDHAISTHLRLSMFKVAQVDVIPPKSNATPLFHVKYYDLLCCLVPLLTKYFVSF</sequence>
<evidence type="ECO:0000256" key="7">
    <source>
        <dbReference type="ARBA" id="ARBA00023180"/>
    </source>
</evidence>
<dbReference type="InterPro" id="IPR059035">
    <property type="entry name" value="Fn1_3"/>
</dbReference>
<keyword evidence="9" id="KW-1185">Reference proteome</keyword>
<evidence type="ECO:0000313" key="9">
    <source>
        <dbReference type="Proteomes" id="UP000079169"/>
    </source>
</evidence>
<dbReference type="GO" id="GO:0007169">
    <property type="term" value="P:cell surface receptor protein tyrosine kinase signaling pathway"/>
    <property type="evidence" value="ECO:0007669"/>
    <property type="project" value="UniProtKB-ARBA"/>
</dbReference>
<dbReference type="GO" id="GO:0007399">
    <property type="term" value="P:nervous system development"/>
    <property type="evidence" value="ECO:0007669"/>
    <property type="project" value="TreeGrafter"/>
</dbReference>
<evidence type="ECO:0000256" key="4">
    <source>
        <dbReference type="ARBA" id="ARBA00022729"/>
    </source>
</evidence>
<gene>
    <name evidence="10" type="primary">LOC103514079</name>
</gene>
<evidence type="ECO:0000256" key="1">
    <source>
        <dbReference type="ARBA" id="ARBA00004236"/>
    </source>
</evidence>
<comment type="subcellular location">
    <subcellularLocation>
        <location evidence="1">Cell membrane</location>
    </subcellularLocation>
</comment>
<dbReference type="STRING" id="121845.A0A3Q0J3D7"/>
<dbReference type="PANTHER" id="PTHR10269:SF12">
    <property type="entry name" value="GLIAL CELL LINE-DERIVED NEUROTROPHIC FAMILY RECEPTOR-LIKE, ISOFORM E"/>
    <property type="match status" value="1"/>
</dbReference>
<feature type="domain" description="GDNF/GAS1" evidence="8">
    <location>
        <begin position="125"/>
        <end position="204"/>
    </location>
</feature>
<dbReference type="InterPro" id="IPR003438">
    <property type="entry name" value="GDNF_rcpt"/>
</dbReference>
<keyword evidence="5" id="KW-0472">Membrane</keyword>
<feature type="domain" description="GDNF/GAS1" evidence="8">
    <location>
        <begin position="27"/>
        <end position="106"/>
    </location>
</feature>
<evidence type="ECO:0000256" key="6">
    <source>
        <dbReference type="ARBA" id="ARBA00023170"/>
    </source>
</evidence>
<dbReference type="Proteomes" id="UP000079169">
    <property type="component" value="Unplaced"/>
</dbReference>
<evidence type="ECO:0000256" key="3">
    <source>
        <dbReference type="ARBA" id="ARBA00022475"/>
    </source>
</evidence>
<evidence type="ECO:0000256" key="5">
    <source>
        <dbReference type="ARBA" id="ARBA00023136"/>
    </source>
</evidence>
<dbReference type="PaxDb" id="121845-A0A3Q0J3D7"/>
<dbReference type="AlphaFoldDB" id="A0A3Q0J3D7"/>
<dbReference type="GeneID" id="103514079"/>
<dbReference type="Pfam" id="PF02351">
    <property type="entry name" value="GDNF"/>
    <property type="match status" value="4"/>
</dbReference>
<keyword evidence="3" id="KW-1003">Cell membrane</keyword>
<evidence type="ECO:0000313" key="10">
    <source>
        <dbReference type="RefSeq" id="XP_026682926.1"/>
    </source>
</evidence>
<keyword evidence="4" id="KW-0732">Signal</keyword>